<keyword evidence="3" id="KW-1185">Reference proteome</keyword>
<organism evidence="2 3">
    <name type="scientific">Arthrobacter psychrochitiniphilus</name>
    <dbReference type="NCBI Taxonomy" id="291045"/>
    <lineage>
        <taxon>Bacteria</taxon>
        <taxon>Bacillati</taxon>
        <taxon>Actinomycetota</taxon>
        <taxon>Actinomycetes</taxon>
        <taxon>Micrococcales</taxon>
        <taxon>Micrococcaceae</taxon>
        <taxon>Arthrobacter</taxon>
    </lineage>
</organism>
<name>A0A2V3DMP9_9MICC</name>
<protein>
    <submittedName>
        <fullName evidence="2">Peptidase</fullName>
    </submittedName>
</protein>
<evidence type="ECO:0000313" key="2">
    <source>
        <dbReference type="EMBL" id="PXA64190.1"/>
    </source>
</evidence>
<dbReference type="AlphaFoldDB" id="A0A2V3DMP9"/>
<evidence type="ECO:0000259" key="1">
    <source>
        <dbReference type="SMART" id="SM00645"/>
    </source>
</evidence>
<dbReference type="PROSITE" id="PS00639">
    <property type="entry name" value="THIOL_PROTEASE_HIS"/>
    <property type="match status" value="1"/>
</dbReference>
<dbReference type="RefSeq" id="WP_110107449.1">
    <property type="nucleotide sequence ID" value="NZ_JACBZZ010000001.1"/>
</dbReference>
<dbReference type="InterPro" id="IPR038765">
    <property type="entry name" value="Papain-like_cys_pep_sf"/>
</dbReference>
<dbReference type="Gene3D" id="3.90.70.10">
    <property type="entry name" value="Cysteine proteinases"/>
    <property type="match status" value="1"/>
</dbReference>
<comment type="caution">
    <text evidence="2">The sequence shown here is derived from an EMBL/GenBank/DDBJ whole genome shotgun (WGS) entry which is preliminary data.</text>
</comment>
<dbReference type="OrthoDB" id="5289073at2"/>
<dbReference type="EMBL" id="QHLZ01000014">
    <property type="protein sequence ID" value="PXA64190.1"/>
    <property type="molecule type" value="Genomic_DNA"/>
</dbReference>
<dbReference type="GO" id="GO:0006508">
    <property type="term" value="P:proteolysis"/>
    <property type="evidence" value="ECO:0007669"/>
    <property type="project" value="InterPro"/>
</dbReference>
<accession>A0A2V3DMP9</accession>
<dbReference type="Proteomes" id="UP000246303">
    <property type="component" value="Unassembled WGS sequence"/>
</dbReference>
<proteinExistence type="predicted"/>
<sequence>MPRTNARYGWIPDLPDQRDYHFAAPPAVQASLPPAVDLRPNCPPVYDQGQLGSCTGNGVAGVLQFDAMKEGQADTSTPSRLFIYYNERVMEGTVDSDSGAQIRDGIKTVASTGACDETLWPYDITKFAKKPSAKCYAAAKDDRAISYSRVSQSLSNMKGCLAAGFPIVFGFTVYDSFESAEVASTGVVPMPASSESVLGGHCVVAVGYDDASQRFTIRNSWGTGWGMAGYATMPYAYLLNHSLASDFWSVRSTS</sequence>
<dbReference type="SUPFAM" id="SSF54001">
    <property type="entry name" value="Cysteine proteinases"/>
    <property type="match status" value="1"/>
</dbReference>
<feature type="domain" description="Peptidase C1A papain C-terminal" evidence="1">
    <location>
        <begin position="32"/>
        <end position="238"/>
    </location>
</feature>
<dbReference type="Pfam" id="PF00112">
    <property type="entry name" value="Peptidase_C1"/>
    <property type="match status" value="1"/>
</dbReference>
<evidence type="ECO:0000313" key="3">
    <source>
        <dbReference type="Proteomes" id="UP000246303"/>
    </source>
</evidence>
<dbReference type="InterPro" id="IPR000668">
    <property type="entry name" value="Peptidase_C1A_C"/>
</dbReference>
<dbReference type="GO" id="GO:0008234">
    <property type="term" value="F:cysteine-type peptidase activity"/>
    <property type="evidence" value="ECO:0007669"/>
    <property type="project" value="InterPro"/>
</dbReference>
<gene>
    <name evidence="2" type="ORF">CVS29_16320</name>
</gene>
<dbReference type="CDD" id="cd02619">
    <property type="entry name" value="Peptidase_C1"/>
    <property type="match status" value="1"/>
</dbReference>
<reference evidence="2 3" key="1">
    <citation type="submission" date="2018-05" db="EMBL/GenBank/DDBJ databases">
        <title>Genetic diversity of glacier-inhabiting Cryobacterium bacteria in China and description of Cryobacterium mengkeensis sp. nov. and Arthrobacter glacialis sp. nov.</title>
        <authorList>
            <person name="Liu Q."/>
            <person name="Xin Y.-H."/>
        </authorList>
    </citation>
    <scope>NUCLEOTIDE SEQUENCE [LARGE SCALE GENOMIC DNA]</scope>
    <source>
        <strain evidence="2 3">GP3</strain>
    </source>
</reference>
<dbReference type="SMART" id="SM00645">
    <property type="entry name" value="Pept_C1"/>
    <property type="match status" value="1"/>
</dbReference>
<dbReference type="InterPro" id="IPR025660">
    <property type="entry name" value="Pept_his_AS"/>
</dbReference>